<gene>
    <name evidence="1" type="ORF">DSO57_1003394</name>
</gene>
<sequence>MTLPLTPQPDRPMEPPPPLRPGPLNCLESPNEICSKLLQSSGSGTEPKCPPNAKVAKQKDLKSSYPKAASANLPVPKATLASKTP</sequence>
<dbReference type="Proteomes" id="UP001165960">
    <property type="component" value="Unassembled WGS sequence"/>
</dbReference>
<protein>
    <submittedName>
        <fullName evidence="1">Uncharacterized protein</fullName>
    </submittedName>
</protein>
<reference evidence="1" key="1">
    <citation type="submission" date="2022-04" db="EMBL/GenBank/DDBJ databases">
        <title>Genome of the entomopathogenic fungus Entomophthora muscae.</title>
        <authorList>
            <person name="Elya C."/>
            <person name="Lovett B.R."/>
            <person name="Lee E."/>
            <person name="Macias A.M."/>
            <person name="Hajek A.E."/>
            <person name="De Bivort B.L."/>
            <person name="Kasson M.T."/>
            <person name="De Fine Licht H.H."/>
            <person name="Stajich J.E."/>
        </authorList>
    </citation>
    <scope>NUCLEOTIDE SEQUENCE</scope>
    <source>
        <strain evidence="1">Berkeley</strain>
    </source>
</reference>
<name>A0ACC2TJ43_9FUNG</name>
<evidence type="ECO:0000313" key="2">
    <source>
        <dbReference type="Proteomes" id="UP001165960"/>
    </source>
</evidence>
<keyword evidence="2" id="KW-1185">Reference proteome</keyword>
<proteinExistence type="predicted"/>
<organism evidence="1 2">
    <name type="scientific">Entomophthora muscae</name>
    <dbReference type="NCBI Taxonomy" id="34485"/>
    <lineage>
        <taxon>Eukaryota</taxon>
        <taxon>Fungi</taxon>
        <taxon>Fungi incertae sedis</taxon>
        <taxon>Zoopagomycota</taxon>
        <taxon>Entomophthoromycotina</taxon>
        <taxon>Entomophthoromycetes</taxon>
        <taxon>Entomophthorales</taxon>
        <taxon>Entomophthoraceae</taxon>
        <taxon>Entomophthora</taxon>
    </lineage>
</organism>
<comment type="caution">
    <text evidence="1">The sequence shown here is derived from an EMBL/GenBank/DDBJ whole genome shotgun (WGS) entry which is preliminary data.</text>
</comment>
<evidence type="ECO:0000313" key="1">
    <source>
        <dbReference type="EMBL" id="KAJ9074740.1"/>
    </source>
</evidence>
<accession>A0ACC2TJ43</accession>
<dbReference type="EMBL" id="QTSX02002848">
    <property type="protein sequence ID" value="KAJ9074740.1"/>
    <property type="molecule type" value="Genomic_DNA"/>
</dbReference>